<dbReference type="AlphaFoldDB" id="A0A7W4YDF6"/>
<gene>
    <name evidence="1" type="ORF">FHX72_000139</name>
</gene>
<organism evidence="1 2">
    <name type="scientific">Pseudoclavibacter helvolus</name>
    <dbReference type="NCBI Taxonomy" id="255205"/>
    <lineage>
        <taxon>Bacteria</taxon>
        <taxon>Bacillati</taxon>
        <taxon>Actinomycetota</taxon>
        <taxon>Actinomycetes</taxon>
        <taxon>Micrococcales</taxon>
        <taxon>Microbacteriaceae</taxon>
        <taxon>Pseudoclavibacter</taxon>
    </lineage>
</organism>
<keyword evidence="2" id="KW-1185">Reference proteome</keyword>
<dbReference type="EMBL" id="JACHWJ010000001">
    <property type="protein sequence ID" value="MBB2956027.1"/>
    <property type="molecule type" value="Genomic_DNA"/>
</dbReference>
<dbReference type="OrthoDB" id="3215033at2"/>
<protein>
    <recommendedName>
        <fullName evidence="3">DUF3046 domain-containing protein</fullName>
    </recommendedName>
</protein>
<evidence type="ECO:0000313" key="1">
    <source>
        <dbReference type="EMBL" id="MBB2956027.1"/>
    </source>
</evidence>
<reference evidence="1 2" key="1">
    <citation type="submission" date="2020-08" db="EMBL/GenBank/DDBJ databases">
        <title>Sequencing the genomes of 1000 actinobacteria strains.</title>
        <authorList>
            <person name="Klenk H.-P."/>
        </authorList>
    </citation>
    <scope>NUCLEOTIDE SEQUENCE [LARGE SCALE GENOMIC DNA]</scope>
    <source>
        <strain evidence="1 2">DSM 20419</strain>
    </source>
</reference>
<evidence type="ECO:0000313" key="2">
    <source>
        <dbReference type="Proteomes" id="UP000545286"/>
    </source>
</evidence>
<dbReference type="RefSeq" id="WP_068481405.1">
    <property type="nucleotide sequence ID" value="NZ_CZJS01000113.1"/>
</dbReference>
<proteinExistence type="predicted"/>
<dbReference type="Pfam" id="PF11248">
    <property type="entry name" value="DUF3046"/>
    <property type="match status" value="1"/>
</dbReference>
<evidence type="ECO:0008006" key="3">
    <source>
        <dbReference type="Google" id="ProtNLM"/>
    </source>
</evidence>
<comment type="caution">
    <text evidence="1">The sequence shown here is derived from an EMBL/GenBank/DDBJ whole genome shotgun (WGS) entry which is preliminary data.</text>
</comment>
<dbReference type="InterPro" id="IPR021408">
    <property type="entry name" value="DUF3046"/>
</dbReference>
<sequence length="76" mass="8387">MRKSEFDRAVVDEFGDAYGRSLMRDLVLGAIGDRTAQQALDDGVEPREIWVALCVDTGVPESRRHGVGTIDPRTRG</sequence>
<dbReference type="Proteomes" id="UP000545286">
    <property type="component" value="Unassembled WGS sequence"/>
</dbReference>
<accession>A0A7W4YDF6</accession>
<name>A0A7W4YDF6_9MICO</name>